<dbReference type="RefSeq" id="WP_015614815.1">
    <property type="nucleotide sequence ID" value="NC_021182.1"/>
</dbReference>
<dbReference type="eggNOG" id="ENOG5030CWS">
    <property type="taxonomic scope" value="Bacteria"/>
</dbReference>
<dbReference type="AlphaFoldDB" id="R4KA46"/>
<proteinExistence type="predicted"/>
<dbReference type="Proteomes" id="UP000013523">
    <property type="component" value="Chromosome"/>
</dbReference>
<keyword evidence="1" id="KW-1133">Transmembrane helix</keyword>
<evidence type="ECO:0000256" key="1">
    <source>
        <dbReference type="SAM" id="Phobius"/>
    </source>
</evidence>
<dbReference type="PATRIC" id="fig|86416.3.peg.1536"/>
<feature type="transmembrane region" description="Helical" evidence="1">
    <location>
        <begin position="5"/>
        <end position="22"/>
    </location>
</feature>
<organism evidence="2 3">
    <name type="scientific">Clostridium pasteurianum BC1</name>
    <dbReference type="NCBI Taxonomy" id="86416"/>
    <lineage>
        <taxon>Bacteria</taxon>
        <taxon>Bacillati</taxon>
        <taxon>Bacillota</taxon>
        <taxon>Clostridia</taxon>
        <taxon>Eubacteriales</taxon>
        <taxon>Clostridiaceae</taxon>
        <taxon>Clostridium</taxon>
    </lineage>
</organism>
<dbReference type="EMBL" id="CP003261">
    <property type="protein sequence ID" value="AGK96495.1"/>
    <property type="molecule type" value="Genomic_DNA"/>
</dbReference>
<keyword evidence="1" id="KW-0812">Transmembrane</keyword>
<evidence type="ECO:0000313" key="3">
    <source>
        <dbReference type="Proteomes" id="UP000013523"/>
    </source>
</evidence>
<reference evidence="2 3" key="1">
    <citation type="submission" date="2012-01" db="EMBL/GenBank/DDBJ databases">
        <title>Complete sequence of chromosome of Clostridium pasteurianum BC1.</title>
        <authorList>
            <consortium name="US DOE Joint Genome Institute"/>
            <person name="Lucas S."/>
            <person name="Han J."/>
            <person name="Lapidus A."/>
            <person name="Cheng J.-F."/>
            <person name="Goodwin L."/>
            <person name="Pitluck S."/>
            <person name="Peters L."/>
            <person name="Mikhailova N."/>
            <person name="Teshima H."/>
            <person name="Detter J.C."/>
            <person name="Han C."/>
            <person name="Tapia R."/>
            <person name="Land M."/>
            <person name="Hauser L."/>
            <person name="Kyrpides N."/>
            <person name="Ivanova N."/>
            <person name="Pagani I."/>
            <person name="Dunn J."/>
            <person name="Taghavi S."/>
            <person name="Francis A."/>
            <person name="van der Lelie D."/>
            <person name="Woyke T."/>
        </authorList>
    </citation>
    <scope>NUCLEOTIDE SEQUENCE [LARGE SCALE GENOMIC DNA]</scope>
    <source>
        <strain evidence="2 3">BC1</strain>
    </source>
</reference>
<dbReference type="STRING" id="86416.Clopa_1560"/>
<feature type="transmembrane region" description="Helical" evidence="1">
    <location>
        <begin position="99"/>
        <end position="121"/>
    </location>
</feature>
<keyword evidence="1" id="KW-0472">Membrane</keyword>
<dbReference type="KEGG" id="cpas:Clopa_1560"/>
<name>R4KA46_CLOPA</name>
<accession>R4KA46</accession>
<gene>
    <name evidence="2" type="ORF">Clopa_1560</name>
</gene>
<keyword evidence="3" id="KW-1185">Reference proteome</keyword>
<dbReference type="HOGENOM" id="CLU_1966744_0_0_9"/>
<protein>
    <submittedName>
        <fullName evidence="2">Uncharacterized protein</fullName>
    </submittedName>
</protein>
<evidence type="ECO:0000313" key="2">
    <source>
        <dbReference type="EMBL" id="AGK96495.1"/>
    </source>
</evidence>
<sequence>MKKYIGIFIIMFIVLILVITNTKKTDYVSWLKEKAISQTNNGIEQGSIELLGGAVIDSSTKSYNCIIFSVYSTNLPNNPNLVVIGILGNFLPMSTNNNLHIFIIYLAAISIISILVLSFVIREKKIT</sequence>